<dbReference type="EMBL" id="FPHC01000072">
    <property type="protein sequence ID" value="SFV64939.1"/>
    <property type="molecule type" value="Genomic_DNA"/>
</dbReference>
<accession>A0A1W1CGN6</accession>
<gene>
    <name evidence="1" type="ORF">MNB_SV-6-1442</name>
</gene>
<evidence type="ECO:0000313" key="1">
    <source>
        <dbReference type="EMBL" id="SFV64939.1"/>
    </source>
</evidence>
<proteinExistence type="predicted"/>
<protein>
    <submittedName>
        <fullName evidence="1">Uncharacterized protein</fullName>
    </submittedName>
</protein>
<name>A0A1W1CGN6_9ZZZZ</name>
<organism evidence="1">
    <name type="scientific">hydrothermal vent metagenome</name>
    <dbReference type="NCBI Taxonomy" id="652676"/>
    <lineage>
        <taxon>unclassified sequences</taxon>
        <taxon>metagenomes</taxon>
        <taxon>ecological metagenomes</taxon>
    </lineage>
</organism>
<reference evidence="1" key="1">
    <citation type="submission" date="2016-10" db="EMBL/GenBank/DDBJ databases">
        <authorList>
            <person name="de Groot N.N."/>
        </authorList>
    </citation>
    <scope>NUCLEOTIDE SEQUENCE</scope>
</reference>
<dbReference type="AlphaFoldDB" id="A0A1W1CGN6"/>
<sequence length="65" mass="7420">MSSTDMDKWELALEDKIIEIKECQNDKDLKSCLGCDKLNDCELRDSYVKAVYESMSKGESGGFEF</sequence>